<organism evidence="1 2">
    <name type="scientific">Rhizoctonia solani</name>
    <dbReference type="NCBI Taxonomy" id="456999"/>
    <lineage>
        <taxon>Eukaryota</taxon>
        <taxon>Fungi</taxon>
        <taxon>Dikarya</taxon>
        <taxon>Basidiomycota</taxon>
        <taxon>Agaricomycotina</taxon>
        <taxon>Agaricomycetes</taxon>
        <taxon>Cantharellales</taxon>
        <taxon>Ceratobasidiaceae</taxon>
        <taxon>Rhizoctonia</taxon>
    </lineage>
</organism>
<protein>
    <submittedName>
        <fullName evidence="1">Transposase family Tnp2 protein</fullName>
    </submittedName>
</protein>
<dbReference type="KEGG" id="rsx:RhiXN_11878"/>
<evidence type="ECO:0000313" key="1">
    <source>
        <dbReference type="EMBL" id="QRW26217.1"/>
    </source>
</evidence>
<evidence type="ECO:0000313" key="2">
    <source>
        <dbReference type="Proteomes" id="UP000650533"/>
    </source>
</evidence>
<reference evidence="1" key="1">
    <citation type="submission" date="2020-05" db="EMBL/GenBank/DDBJ databases">
        <title>Evolutionary and genomic comparisons of hybrid uninucleate and nonhybrid Rhizoctonia fungi.</title>
        <authorList>
            <person name="Li C."/>
            <person name="Chen X."/>
        </authorList>
    </citation>
    <scope>NUCLEOTIDE SEQUENCE</scope>
    <source>
        <strain evidence="1">AG-1 IA</strain>
    </source>
</reference>
<dbReference type="AlphaFoldDB" id="A0A8H8T2V5"/>
<dbReference type="GeneID" id="67034156"/>
<dbReference type="EMBL" id="CP059672">
    <property type="protein sequence ID" value="QRW26217.1"/>
    <property type="molecule type" value="Genomic_DNA"/>
</dbReference>
<name>A0A8H8T2V5_9AGAM</name>
<proteinExistence type="predicted"/>
<dbReference type="RefSeq" id="XP_043186454.1">
    <property type="nucleotide sequence ID" value="XM_043331693.1"/>
</dbReference>
<accession>A0A8H8T2V5</accession>
<dbReference type="Proteomes" id="UP000650533">
    <property type="component" value="Chromosome 15"/>
</dbReference>
<gene>
    <name evidence="1" type="ORF">RhiXN_11878</name>
</gene>
<sequence>MHYLLHIADSIKQLGPLPGYWAFPTEQYCSFIGASVKSQQFPYANIACHVCDVAQLCIICKIYGLRKEISFGQTQAETEDNSEKEKQIAHRFQDYNNQLLLTPQAKRLTVTPKLRSQIAKHLATTYGVQVSKKLATELIPNSLQQWGQMRIKDGGNLIQA</sequence>